<dbReference type="EMBL" id="DSZN01000067">
    <property type="protein sequence ID" value="HGQ85453.1"/>
    <property type="molecule type" value="Genomic_DNA"/>
</dbReference>
<keyword evidence="1" id="KW-1133">Transmembrane helix</keyword>
<sequence length="129" mass="14779">MENSQPFTVSTHTPIKLWANLDEEEVKKLKVELERKIIKIIIKRFEIKESDFVEVFSATPHTFKRYVHRVSLGGFSASVDTPFWSIPNNFTPFNGMYLACDHAFAGQGFMGIALGCLNLYYSLNRKAKD</sequence>
<comment type="caution">
    <text evidence="2">The sequence shown here is derived from an EMBL/GenBank/DDBJ whole genome shotgun (WGS) entry which is preliminary data.</text>
</comment>
<name>A0A7C4JQK1_9BACT</name>
<evidence type="ECO:0000313" key="2">
    <source>
        <dbReference type="EMBL" id="HGQ85453.1"/>
    </source>
</evidence>
<protein>
    <submittedName>
        <fullName evidence="2">Uncharacterized protein</fullName>
    </submittedName>
</protein>
<gene>
    <name evidence="2" type="ORF">ENT66_03630</name>
</gene>
<keyword evidence="1" id="KW-0472">Membrane</keyword>
<keyword evidence="1" id="KW-0812">Transmembrane</keyword>
<evidence type="ECO:0000256" key="1">
    <source>
        <dbReference type="SAM" id="Phobius"/>
    </source>
</evidence>
<dbReference type="AlphaFoldDB" id="A0A7C4JQK1"/>
<feature type="transmembrane region" description="Helical" evidence="1">
    <location>
        <begin position="104"/>
        <end position="123"/>
    </location>
</feature>
<organism evidence="2">
    <name type="scientific">Thermodesulfobacterium geofontis</name>
    <dbReference type="NCBI Taxonomy" id="1295609"/>
    <lineage>
        <taxon>Bacteria</taxon>
        <taxon>Pseudomonadati</taxon>
        <taxon>Thermodesulfobacteriota</taxon>
        <taxon>Thermodesulfobacteria</taxon>
        <taxon>Thermodesulfobacteriales</taxon>
        <taxon>Thermodesulfobacteriaceae</taxon>
        <taxon>Thermodesulfobacterium</taxon>
    </lineage>
</organism>
<reference evidence="2" key="1">
    <citation type="journal article" date="2020" name="mSystems">
        <title>Genome- and Community-Level Interaction Insights into Carbon Utilization and Element Cycling Functions of Hydrothermarchaeota in Hydrothermal Sediment.</title>
        <authorList>
            <person name="Zhou Z."/>
            <person name="Liu Y."/>
            <person name="Xu W."/>
            <person name="Pan J."/>
            <person name="Luo Z.H."/>
            <person name="Li M."/>
        </authorList>
    </citation>
    <scope>NUCLEOTIDE SEQUENCE [LARGE SCALE GENOMIC DNA]</scope>
    <source>
        <strain evidence="2">SpSt-6</strain>
    </source>
</reference>
<proteinExistence type="predicted"/>
<accession>A0A7C4JQK1</accession>